<dbReference type="GO" id="GO:0008270">
    <property type="term" value="F:zinc ion binding"/>
    <property type="evidence" value="ECO:0007669"/>
    <property type="project" value="UniProtKB-KW"/>
</dbReference>
<evidence type="ECO:0000313" key="5">
    <source>
        <dbReference type="Proteomes" id="UP000309734"/>
    </source>
</evidence>
<gene>
    <name evidence="4" type="ORF">D6C85_10519</name>
</gene>
<reference evidence="4 5" key="1">
    <citation type="submission" date="2018-10" db="EMBL/GenBank/DDBJ databases">
        <title>Fifty Aureobasidium pullulans genomes reveal a recombining polyextremotolerant generalist.</title>
        <authorList>
            <person name="Gostincar C."/>
            <person name="Turk M."/>
            <person name="Zajc J."/>
            <person name="Gunde-Cimerman N."/>
        </authorList>
    </citation>
    <scope>NUCLEOTIDE SEQUENCE [LARGE SCALE GENOMIC DNA]</scope>
    <source>
        <strain evidence="4 5">EXF-3519</strain>
    </source>
</reference>
<feature type="compositionally biased region" description="Basic residues" evidence="2">
    <location>
        <begin position="1"/>
        <end position="11"/>
    </location>
</feature>
<feature type="compositionally biased region" description="Basic residues" evidence="2">
    <location>
        <begin position="272"/>
        <end position="288"/>
    </location>
</feature>
<evidence type="ECO:0000256" key="1">
    <source>
        <dbReference type="PROSITE-ProRule" id="PRU00042"/>
    </source>
</evidence>
<feature type="compositionally biased region" description="Acidic residues" evidence="2">
    <location>
        <begin position="320"/>
        <end position="340"/>
    </location>
</feature>
<evidence type="ECO:0000256" key="2">
    <source>
        <dbReference type="SAM" id="MobiDB-lite"/>
    </source>
</evidence>
<name>A0A4S9VYE1_AURPU</name>
<feature type="region of interest" description="Disordered" evidence="2">
    <location>
        <begin position="255"/>
        <end position="371"/>
    </location>
</feature>
<dbReference type="InterPro" id="IPR013087">
    <property type="entry name" value="Znf_C2H2_type"/>
</dbReference>
<feature type="compositionally biased region" description="Low complexity" evidence="2">
    <location>
        <begin position="101"/>
        <end position="112"/>
    </location>
</feature>
<evidence type="ECO:0000313" key="4">
    <source>
        <dbReference type="EMBL" id="THZ57018.1"/>
    </source>
</evidence>
<feature type="domain" description="C2H2-type" evidence="3">
    <location>
        <begin position="918"/>
        <end position="947"/>
    </location>
</feature>
<comment type="caution">
    <text evidence="4">The sequence shown here is derived from an EMBL/GenBank/DDBJ whole genome shotgun (WGS) entry which is preliminary data.</text>
</comment>
<organism evidence="4 5">
    <name type="scientific">Aureobasidium pullulans</name>
    <name type="common">Black yeast</name>
    <name type="synonym">Pullularia pullulans</name>
    <dbReference type="NCBI Taxonomy" id="5580"/>
    <lineage>
        <taxon>Eukaryota</taxon>
        <taxon>Fungi</taxon>
        <taxon>Dikarya</taxon>
        <taxon>Ascomycota</taxon>
        <taxon>Pezizomycotina</taxon>
        <taxon>Dothideomycetes</taxon>
        <taxon>Dothideomycetidae</taxon>
        <taxon>Dothideales</taxon>
        <taxon>Saccotheciaceae</taxon>
        <taxon>Aureobasidium</taxon>
    </lineage>
</organism>
<dbReference type="AlphaFoldDB" id="A0A4S9VYE1"/>
<dbReference type="PROSITE" id="PS50157">
    <property type="entry name" value="ZINC_FINGER_C2H2_2"/>
    <property type="match status" value="1"/>
</dbReference>
<proteinExistence type="predicted"/>
<keyword evidence="1" id="KW-0862">Zinc</keyword>
<dbReference type="EMBL" id="QZBS01000798">
    <property type="protein sequence ID" value="THZ57018.1"/>
    <property type="molecule type" value="Genomic_DNA"/>
</dbReference>
<feature type="compositionally biased region" description="Basic and acidic residues" evidence="2">
    <location>
        <begin position="133"/>
        <end position="144"/>
    </location>
</feature>
<feature type="compositionally biased region" description="Low complexity" evidence="2">
    <location>
        <begin position="361"/>
        <end position="371"/>
    </location>
</feature>
<feature type="region of interest" description="Disordered" evidence="2">
    <location>
        <begin position="1"/>
        <end position="36"/>
    </location>
</feature>
<sequence length="972" mass="108747">MYRAASIRRARQVRESPQSRSPSPSSSAARRSDARETLERLFCAQPKDSHNEDLLEETILAAATPQAQQDDLRTAFFSKYQAQVGEKDKDECLREWQEFDSGPCPVVSCRSPSPLPPIPSSPQSHGRTSTDTNRSEDQLDDTRDSSPLSDIYPGSPKPDVQAPRLEFLSSSPAVPVPSIPATRDLDLVSSPTSAPRGRNALRGPSVSPIPSLAPSRNALRGSGVEHVGRAQRRMSEVDLGVQPRVKRACIRPPVVDLVTLDDSADEPDQSPRPKRGKGKGKGKAKAKAKTPINDILSEDEPVEVRRLNKGKGKAIAPEPESADDMYEPEIDVPVSEDDEFEPARSLGKAAVEPLSEDSDVPARSSRARSQSPVVVAPRARVEFAPLVFEPDQARQSGRKHPGLRNLKDLTRQSRTEAWEYEYFPAPGYFTKIRVPSGATTVFNPGNLSLHSVLPQMLKTAYEMRRDAFPDEDNSWMDVFSPVDLARVAIDGMTPKSVELMSQGRPWTHDEWFSSLRDMECAKFKHGLYDARVVQLDPVQPDPTAELLRLLLHNYVGSSASTSNYMLLSRGVSHFEWYLHRALSNKALYILMNSPNTRAELKALLLMSTKIREEYGTLPVKLLEACFIDLTGSWLNNSSLAFDSERGHWQKMKGDKINLLPEAWLECYKAYADPSAQTCRDMMKSALQSHGLNNSSPMFEDHMLSDRRYLRVIDGVELYLRYDPDRLAFRIKMASTLVIEIGTTQAAEIVAIGFKPSSKGKEDGTLATLQLSLTAEDDERHWANLSDARPEYETARRIMLTLSWVSTKTGEVVVYHVIRCKQRTSKLLRAREAMSLLEYANGTLTVGVDSGPKRADFGCHDVDKAKNLDDGDGVACPGPNCSFVHRTNRKKEVHWGKSPACKTAYSRLSSAEKQDFRFFICRNCEKIFDRLKSVENHLRENKQFGDEPECRAYFQELHGDEIKPTRETSARFL</sequence>
<dbReference type="Proteomes" id="UP000309734">
    <property type="component" value="Unassembled WGS sequence"/>
</dbReference>
<evidence type="ECO:0000259" key="3">
    <source>
        <dbReference type="PROSITE" id="PS50157"/>
    </source>
</evidence>
<protein>
    <recommendedName>
        <fullName evidence="3">C2H2-type domain-containing protein</fullName>
    </recommendedName>
</protein>
<keyword evidence="1" id="KW-0863">Zinc-finger</keyword>
<keyword evidence="1" id="KW-0479">Metal-binding</keyword>
<feature type="compositionally biased region" description="Low complexity" evidence="2">
    <location>
        <begin position="16"/>
        <end position="29"/>
    </location>
</feature>
<accession>A0A4S9VYE1</accession>
<feature type="region of interest" description="Disordered" evidence="2">
    <location>
        <begin position="101"/>
        <end position="230"/>
    </location>
</feature>